<evidence type="ECO:0000313" key="2">
    <source>
        <dbReference type="EMBL" id="QPQ90534.1"/>
    </source>
</evidence>
<dbReference type="SUPFAM" id="SSF54506">
    <property type="entry name" value="Diaminopimelate epimerase-like"/>
    <property type="match status" value="1"/>
</dbReference>
<keyword evidence="5" id="KW-1185">Reference proteome</keyword>
<dbReference type="EMBL" id="CP065600">
    <property type="protein sequence ID" value="QPQ90534.1"/>
    <property type="molecule type" value="Genomic_DNA"/>
</dbReference>
<dbReference type="EMBL" id="CP099583">
    <property type="protein sequence ID" value="USS43440.1"/>
    <property type="molecule type" value="Genomic_DNA"/>
</dbReference>
<evidence type="ECO:0000313" key="4">
    <source>
        <dbReference type="Proteomes" id="UP000594892"/>
    </source>
</evidence>
<reference evidence="3" key="2">
    <citation type="submission" date="2022-06" db="EMBL/GenBank/DDBJ databases">
        <title>Draft genome sequence of Burkholderia glumae strain GR20004 isolated from rice panicle showing bacterial panicle blight.</title>
        <authorList>
            <person name="Choi S.Y."/>
            <person name="Lee Y.H."/>
        </authorList>
    </citation>
    <scope>NUCLEOTIDE SEQUENCE</scope>
    <source>
        <strain evidence="3">GR20004</strain>
    </source>
</reference>
<organism evidence="2 4">
    <name type="scientific">Burkholderia glumae</name>
    <name type="common">Pseudomonas glumae</name>
    <dbReference type="NCBI Taxonomy" id="337"/>
    <lineage>
        <taxon>Bacteria</taxon>
        <taxon>Pseudomonadati</taxon>
        <taxon>Pseudomonadota</taxon>
        <taxon>Betaproteobacteria</taxon>
        <taxon>Burkholderiales</taxon>
        <taxon>Burkholderiaceae</taxon>
        <taxon>Burkholderia</taxon>
    </lineage>
</organism>
<reference evidence="2 4" key="1">
    <citation type="submission" date="2020-12" db="EMBL/GenBank/DDBJ databases">
        <title>FDA dAtabase for Regulatory Grade micrObial Sequences (FDA-ARGOS): Supporting development and validation of Infectious Disease Dx tests.</title>
        <authorList>
            <person name="Minogue T."/>
            <person name="Wolcott M."/>
            <person name="Wasieloski L."/>
            <person name="Aguilar W."/>
            <person name="Moore D."/>
            <person name="Jaissle J."/>
            <person name="Tallon L."/>
            <person name="Sadzewicz L."/>
            <person name="Zhao X."/>
            <person name="Boylan J."/>
            <person name="Ott S."/>
            <person name="Bowen H."/>
            <person name="Vavikolanu K."/>
            <person name="Mehta A."/>
            <person name="Aluvathingal J."/>
            <person name="Nadendla S."/>
            <person name="Yan Y."/>
            <person name="Sichtig H."/>
        </authorList>
    </citation>
    <scope>NUCLEOTIDE SEQUENCE [LARGE SCALE GENOMIC DNA]</scope>
    <source>
        <strain evidence="2 4">FDAARGOS_949</strain>
    </source>
</reference>
<dbReference type="GeneID" id="45695298"/>
<dbReference type="RefSeq" id="WP_012733414.1">
    <property type="nucleotide sequence ID" value="NZ_CP021075.1"/>
</dbReference>
<dbReference type="Pfam" id="PF02567">
    <property type="entry name" value="PhzC-PhzF"/>
    <property type="match status" value="1"/>
</dbReference>
<dbReference type="Proteomes" id="UP001056386">
    <property type="component" value="Chromosome 2"/>
</dbReference>
<evidence type="ECO:0000256" key="1">
    <source>
        <dbReference type="PIRSR" id="PIRSR016184-1"/>
    </source>
</evidence>
<proteinExistence type="predicted"/>
<sequence>MIRHGTPARAFTVDGEHGNAAFVFATEAAAQVDFEACVALARRQQGEVTWLRRGAGSADAGLRFFTPGGEIAFCGHGLLAAAAWADAHDGPRASRVFEIGGKPVSVLGDGARRWSYAQDGGGSEPLDAGLLDDALRALGIARIDALRAAGATLARSVGAPREKLLLELPDAALLAAISIDPAQRDALCERLGATGIYVFAVRDRVAPRLAARHFPHRVGTQEDMATGGIAPTVVRYARLAEAGTAAGAAVVIDQGGPACGLARLVVSPSAGAWRVAGECVIEPAVPLVGIVREVC</sequence>
<dbReference type="PIRSF" id="PIRSF016184">
    <property type="entry name" value="PhzC_PhzF"/>
    <property type="match status" value="1"/>
</dbReference>
<evidence type="ECO:0000313" key="3">
    <source>
        <dbReference type="EMBL" id="USS43440.1"/>
    </source>
</evidence>
<protein>
    <submittedName>
        <fullName evidence="2">PhzF family phenazine biosynthesis protein</fullName>
    </submittedName>
</protein>
<gene>
    <name evidence="2" type="ORF">I6H06_01890</name>
    <name evidence="3" type="ORF">NFI99_02920</name>
</gene>
<dbReference type="Proteomes" id="UP000594892">
    <property type="component" value="Chromosome 1"/>
</dbReference>
<dbReference type="InterPro" id="IPR003719">
    <property type="entry name" value="Phenazine_PhzF-like"/>
</dbReference>
<name>A0AAQ0BQF2_BURGL</name>
<evidence type="ECO:0000313" key="5">
    <source>
        <dbReference type="Proteomes" id="UP001056386"/>
    </source>
</evidence>
<accession>A0AAQ0BQF2</accession>
<dbReference type="AlphaFoldDB" id="A0AAQ0BQF2"/>
<feature type="active site" evidence="1">
    <location>
        <position position="47"/>
    </location>
</feature>
<dbReference type="GO" id="GO:0003824">
    <property type="term" value="F:catalytic activity"/>
    <property type="evidence" value="ECO:0007669"/>
    <property type="project" value="InterPro"/>
</dbReference>
<dbReference type="Gene3D" id="3.10.310.10">
    <property type="entry name" value="Diaminopimelate Epimerase, Chain A, domain 1"/>
    <property type="match status" value="2"/>
</dbReference>